<dbReference type="Proteomes" id="UP000001194">
    <property type="component" value="Unassembled WGS sequence"/>
</dbReference>
<reference evidence="2 3" key="1">
    <citation type="journal article" date="2008" name="Nature">
        <title>The genome of Laccaria bicolor provides insights into mycorrhizal symbiosis.</title>
        <authorList>
            <person name="Martin F."/>
            <person name="Aerts A."/>
            <person name="Ahren D."/>
            <person name="Brun A."/>
            <person name="Danchin E.G.J."/>
            <person name="Duchaussoy F."/>
            <person name="Gibon J."/>
            <person name="Kohler A."/>
            <person name="Lindquist E."/>
            <person name="Pereda V."/>
            <person name="Salamov A."/>
            <person name="Shapiro H.J."/>
            <person name="Wuyts J."/>
            <person name="Blaudez D."/>
            <person name="Buee M."/>
            <person name="Brokstein P."/>
            <person name="Canbaeck B."/>
            <person name="Cohen D."/>
            <person name="Courty P.E."/>
            <person name="Coutinho P.M."/>
            <person name="Delaruelle C."/>
            <person name="Detter J.C."/>
            <person name="Deveau A."/>
            <person name="DiFazio S."/>
            <person name="Duplessis S."/>
            <person name="Fraissinet-Tachet L."/>
            <person name="Lucic E."/>
            <person name="Frey-Klett P."/>
            <person name="Fourrey C."/>
            <person name="Feussner I."/>
            <person name="Gay G."/>
            <person name="Grimwood J."/>
            <person name="Hoegger P.J."/>
            <person name="Jain P."/>
            <person name="Kilaru S."/>
            <person name="Labbe J."/>
            <person name="Lin Y.C."/>
            <person name="Legue V."/>
            <person name="Le Tacon F."/>
            <person name="Marmeisse R."/>
            <person name="Melayah D."/>
            <person name="Montanini B."/>
            <person name="Muratet M."/>
            <person name="Nehls U."/>
            <person name="Niculita-Hirzel H."/>
            <person name="Oudot-Le Secq M.P."/>
            <person name="Peter M."/>
            <person name="Quesneville H."/>
            <person name="Rajashekar B."/>
            <person name="Reich M."/>
            <person name="Rouhier N."/>
            <person name="Schmutz J."/>
            <person name="Yin T."/>
            <person name="Chalot M."/>
            <person name="Henrissat B."/>
            <person name="Kuees U."/>
            <person name="Lucas S."/>
            <person name="Van de Peer Y."/>
            <person name="Podila G.K."/>
            <person name="Polle A."/>
            <person name="Pukkila P.J."/>
            <person name="Richardson P.M."/>
            <person name="Rouze P."/>
            <person name="Sanders I.R."/>
            <person name="Stajich J.E."/>
            <person name="Tunlid A."/>
            <person name="Tuskan G."/>
            <person name="Grigoriev I.V."/>
        </authorList>
    </citation>
    <scope>NUCLEOTIDE SEQUENCE [LARGE SCALE GENOMIC DNA]</scope>
    <source>
        <strain evidence="3">S238N-H82 / ATCC MYA-4686</strain>
    </source>
</reference>
<sequence length="137" mass="15773">MAVPELTQQMFDADNVRQSQSQDKTMKEGTYRLVFHRGYSFIVIQNPQSPNQQRYRPRDSKNSLRYKQLKDGRILLGYNVHKARFTVNKMFLNTPNAIQHTTRPAIPQASTRCIAVSTRGSLADIGWCFRKGILSEP</sequence>
<protein>
    <submittedName>
        <fullName evidence="2">Predicted protein</fullName>
    </submittedName>
</protein>
<proteinExistence type="predicted"/>
<dbReference type="AlphaFoldDB" id="B0DKN3"/>
<keyword evidence="3" id="KW-1185">Reference proteome</keyword>
<dbReference type="EMBL" id="DS547116">
    <property type="protein sequence ID" value="EDR04675.1"/>
    <property type="molecule type" value="Genomic_DNA"/>
</dbReference>
<organism evidence="3">
    <name type="scientific">Laccaria bicolor (strain S238N-H82 / ATCC MYA-4686)</name>
    <name type="common">Bicoloured deceiver</name>
    <name type="synonym">Laccaria laccata var. bicolor</name>
    <dbReference type="NCBI Taxonomy" id="486041"/>
    <lineage>
        <taxon>Eukaryota</taxon>
        <taxon>Fungi</taxon>
        <taxon>Dikarya</taxon>
        <taxon>Basidiomycota</taxon>
        <taxon>Agaricomycotina</taxon>
        <taxon>Agaricomycetes</taxon>
        <taxon>Agaricomycetidae</taxon>
        <taxon>Agaricales</taxon>
        <taxon>Agaricineae</taxon>
        <taxon>Hydnangiaceae</taxon>
        <taxon>Laccaria</taxon>
    </lineage>
</organism>
<accession>B0DKN3</accession>
<evidence type="ECO:0000313" key="3">
    <source>
        <dbReference type="Proteomes" id="UP000001194"/>
    </source>
</evidence>
<feature type="region of interest" description="Disordered" evidence="1">
    <location>
        <begin position="1"/>
        <end position="24"/>
    </location>
</feature>
<dbReference type="KEGG" id="lbc:LACBIDRAFT_330236"/>
<dbReference type="RefSeq" id="XP_001884499.1">
    <property type="nucleotide sequence ID" value="XM_001884464.1"/>
</dbReference>
<feature type="compositionally biased region" description="Polar residues" evidence="1">
    <location>
        <begin position="1"/>
        <end position="23"/>
    </location>
</feature>
<evidence type="ECO:0000313" key="2">
    <source>
        <dbReference type="EMBL" id="EDR04675.1"/>
    </source>
</evidence>
<dbReference type="InParanoid" id="B0DKN3"/>
<evidence type="ECO:0000256" key="1">
    <source>
        <dbReference type="SAM" id="MobiDB-lite"/>
    </source>
</evidence>
<dbReference type="HOGENOM" id="CLU_1886131_0_0_1"/>
<dbReference type="GeneID" id="6080177"/>
<name>B0DKN3_LACBS</name>
<gene>
    <name evidence="2" type="ORF">LACBIDRAFT_330236</name>
</gene>